<dbReference type="Pfam" id="PF08487">
    <property type="entry name" value="VIT"/>
    <property type="match status" value="1"/>
</dbReference>
<protein>
    <submittedName>
        <fullName evidence="2">von Willebrand factor A domain-containing protein 5A</fullName>
    </submittedName>
</protein>
<evidence type="ECO:0000313" key="3">
    <source>
        <dbReference type="Proteomes" id="UP001470230"/>
    </source>
</evidence>
<dbReference type="Pfam" id="PF13768">
    <property type="entry name" value="VWA_3"/>
    <property type="match status" value="1"/>
</dbReference>
<comment type="caution">
    <text evidence="2">The sequence shown here is derived from an EMBL/GenBank/DDBJ whole genome shotgun (WGS) entry which is preliminary data.</text>
</comment>
<evidence type="ECO:0000259" key="1">
    <source>
        <dbReference type="PROSITE" id="PS50234"/>
    </source>
</evidence>
<dbReference type="EMBL" id="JAPFFF010000006">
    <property type="protein sequence ID" value="KAK8888375.1"/>
    <property type="molecule type" value="Genomic_DNA"/>
</dbReference>
<dbReference type="PANTHER" id="PTHR45737:SF6">
    <property type="entry name" value="VON WILLEBRAND FACTOR A DOMAIN-CONTAINING PROTEIN 5A"/>
    <property type="match status" value="1"/>
</dbReference>
<keyword evidence="3" id="KW-1185">Reference proteome</keyword>
<dbReference type="InterPro" id="IPR002035">
    <property type="entry name" value="VWF_A"/>
</dbReference>
<reference evidence="2 3" key="1">
    <citation type="submission" date="2024-04" db="EMBL/GenBank/DDBJ databases">
        <title>Tritrichomonas musculus Genome.</title>
        <authorList>
            <person name="Alves-Ferreira E."/>
            <person name="Grigg M."/>
            <person name="Lorenzi H."/>
            <person name="Galac M."/>
        </authorList>
    </citation>
    <scope>NUCLEOTIDE SEQUENCE [LARGE SCALE GENOMIC DNA]</scope>
    <source>
        <strain evidence="2 3">EAF2021</strain>
    </source>
</reference>
<dbReference type="InterPro" id="IPR036465">
    <property type="entry name" value="vWFA_dom_sf"/>
</dbReference>
<dbReference type="Proteomes" id="UP001470230">
    <property type="component" value="Unassembled WGS sequence"/>
</dbReference>
<proteinExistence type="predicted"/>
<dbReference type="PROSITE" id="PS50234">
    <property type="entry name" value="VWFA"/>
    <property type="match status" value="1"/>
</dbReference>
<evidence type="ECO:0000313" key="2">
    <source>
        <dbReference type="EMBL" id="KAK8888375.1"/>
    </source>
</evidence>
<dbReference type="SUPFAM" id="SSF53300">
    <property type="entry name" value="vWA-like"/>
    <property type="match status" value="1"/>
</dbReference>
<dbReference type="Gene3D" id="3.40.50.410">
    <property type="entry name" value="von Willebrand factor, type A domain"/>
    <property type="match status" value="1"/>
</dbReference>
<organism evidence="2 3">
    <name type="scientific">Tritrichomonas musculus</name>
    <dbReference type="NCBI Taxonomy" id="1915356"/>
    <lineage>
        <taxon>Eukaryota</taxon>
        <taxon>Metamonada</taxon>
        <taxon>Parabasalia</taxon>
        <taxon>Tritrichomonadida</taxon>
        <taxon>Tritrichomonadidae</taxon>
        <taxon>Tritrichomonas</taxon>
    </lineage>
</organism>
<dbReference type="PANTHER" id="PTHR45737">
    <property type="entry name" value="VON WILLEBRAND FACTOR A DOMAIN-CONTAINING PROTEIN 5A"/>
    <property type="match status" value="1"/>
</dbReference>
<gene>
    <name evidence="2" type="ORF">M9Y10_039445</name>
</gene>
<dbReference type="SMART" id="SM00327">
    <property type="entry name" value="VWA"/>
    <property type="match status" value="1"/>
</dbReference>
<name>A0ABR2KB81_9EUKA</name>
<feature type="domain" description="VWFA" evidence="1">
    <location>
        <begin position="257"/>
        <end position="430"/>
    </location>
</feature>
<sequence>MDAFQLQLSDQKIGFCSLIIDDEMVNLSPSKLEYSGEMHDGLLTLKIHQLYINDIGPENSPDRRAMLVLPKSRTYCISEIECVLNNEKVDIKIDEINNAKEIEREARKEGRTTIKSEFSPDDKYFNITLGSLSYNSECDIAISMEIISTNIDDHTCQTIIPFSEDKPSSSQNFSFSILFNGIESLSDIDFIFGSSKEKVPYKYDGNCVTIDQKPTEPIVLLTKMKDPIPSIIQNDSNDEYSIISILPHFLNKSLNSDFVFIVDCSGSMGGKPIQKAAECLSIFIHSLPVGCKFNVIKFGSDFESFFGEDGLVEYNEKSLNEANEKVKKLDADMGCTNLFDPLLQAYKYCEKMSEKGNVVQIFLLTDGEIHDNEQVFKLVNKNRSKSRIFSIGIGDYVDKNLVSGLSQISFGKFDFVSDSEKLAEKVVNLLSSSLVPALTNISIHTSSDDDSIEIVPNPIVPLYDGSLTRIYIKRSLNTKPIENVLITGNIGDEEVEFIVDKKSTELESSAKKLFAFNAINDYEKLYDYMHDNLNESGKLEELKKRIIQLSIENGIISKFTSFIGIEKVSHYTRESLDFSDIRSAFNNIVNSCGFGMAGCGGGSYNRDELRQLVSNNTKPICIVTGKALQDDFDDNDYDDYDVQTSKASSAKKSSLRKYDSDDNDNEQTCTSNFMIEKSLAGIICSQDFDGKWKEPLLNDFVRMLEIKSENKALENFFTSLNISNDENIKSTIAALCVLNKLFSDERSKWILIEKKAILFLNSKIKKDWGKEISSITSNLN</sequence>
<accession>A0ABR2KB81</accession>
<dbReference type="InterPro" id="IPR013694">
    <property type="entry name" value="VIT"/>
</dbReference>